<gene>
    <name evidence="2" type="ORF">GYMLUDRAFT_706839</name>
</gene>
<name>A0A0D0CRB6_9AGAR</name>
<organism evidence="2 3">
    <name type="scientific">Collybiopsis luxurians FD-317 M1</name>
    <dbReference type="NCBI Taxonomy" id="944289"/>
    <lineage>
        <taxon>Eukaryota</taxon>
        <taxon>Fungi</taxon>
        <taxon>Dikarya</taxon>
        <taxon>Basidiomycota</taxon>
        <taxon>Agaricomycotina</taxon>
        <taxon>Agaricomycetes</taxon>
        <taxon>Agaricomycetidae</taxon>
        <taxon>Agaricales</taxon>
        <taxon>Marasmiineae</taxon>
        <taxon>Omphalotaceae</taxon>
        <taxon>Collybiopsis</taxon>
        <taxon>Collybiopsis luxurians</taxon>
    </lineage>
</organism>
<dbReference type="AlphaFoldDB" id="A0A0D0CRB6"/>
<reference evidence="2 3" key="1">
    <citation type="submission" date="2014-04" db="EMBL/GenBank/DDBJ databases">
        <title>Evolutionary Origins and Diversification of the Mycorrhizal Mutualists.</title>
        <authorList>
            <consortium name="DOE Joint Genome Institute"/>
            <consortium name="Mycorrhizal Genomics Consortium"/>
            <person name="Kohler A."/>
            <person name="Kuo A."/>
            <person name="Nagy L.G."/>
            <person name="Floudas D."/>
            <person name="Copeland A."/>
            <person name="Barry K.W."/>
            <person name="Cichocki N."/>
            <person name="Veneault-Fourrey C."/>
            <person name="LaButti K."/>
            <person name="Lindquist E.A."/>
            <person name="Lipzen A."/>
            <person name="Lundell T."/>
            <person name="Morin E."/>
            <person name="Murat C."/>
            <person name="Riley R."/>
            <person name="Ohm R."/>
            <person name="Sun H."/>
            <person name="Tunlid A."/>
            <person name="Henrissat B."/>
            <person name="Grigoriev I.V."/>
            <person name="Hibbett D.S."/>
            <person name="Martin F."/>
        </authorList>
    </citation>
    <scope>NUCLEOTIDE SEQUENCE [LARGE SCALE GENOMIC DNA]</scope>
    <source>
        <strain evidence="2 3">FD-317 M1</strain>
    </source>
</reference>
<evidence type="ECO:0000313" key="2">
    <source>
        <dbReference type="EMBL" id="KIK58103.1"/>
    </source>
</evidence>
<evidence type="ECO:0000256" key="1">
    <source>
        <dbReference type="SAM" id="MobiDB-lite"/>
    </source>
</evidence>
<dbReference type="EMBL" id="KN834787">
    <property type="protein sequence ID" value="KIK58103.1"/>
    <property type="molecule type" value="Genomic_DNA"/>
</dbReference>
<feature type="region of interest" description="Disordered" evidence="1">
    <location>
        <begin position="239"/>
        <end position="285"/>
    </location>
</feature>
<dbReference type="HOGENOM" id="CLU_085123_0_0_1"/>
<feature type="compositionally biased region" description="Low complexity" evidence="1">
    <location>
        <begin position="249"/>
        <end position="264"/>
    </location>
</feature>
<protein>
    <submittedName>
        <fullName evidence="2">Uncharacterized protein</fullName>
    </submittedName>
</protein>
<dbReference type="Proteomes" id="UP000053593">
    <property type="component" value="Unassembled WGS sequence"/>
</dbReference>
<accession>A0A0D0CRB6</accession>
<dbReference type="Gene3D" id="1.10.10.2360">
    <property type="match status" value="1"/>
</dbReference>
<keyword evidence="3" id="KW-1185">Reference proteome</keyword>
<proteinExistence type="predicted"/>
<sequence>MAAPREMLQFMCIAAAVTESGPSQKSFEEVRIDDYLRAYQSTGRPPLPCPQDPLDAQERAARGLPPLFQPVLTSSMPPATEKDLPEWHQFTETKSPAVVGSTTMDRLQSITAAEPYAGFSFEQLRYHAYLSGRIRPPADILVAEPTLSSIPTPTLQTNGILYGGNTNETLLSINSKPEFALHSFEELRLASMKANGRDVTSQEIMNPAISFSSPPSAGGIPGLGAGAGVSPGGVGVGSGMGAGSGLQPGGSSLFGSPSNTSFSGAPPPAPTGTGSPFSFSPAIRF</sequence>
<evidence type="ECO:0000313" key="3">
    <source>
        <dbReference type="Proteomes" id="UP000053593"/>
    </source>
</evidence>
<feature type="compositionally biased region" description="Gly residues" evidence="1">
    <location>
        <begin position="239"/>
        <end position="248"/>
    </location>
</feature>
<dbReference type="OrthoDB" id="3234974at2759"/>